<dbReference type="PANTHER" id="PTHR44436:SF1">
    <property type="entry name" value="F-BOX_WD REPEAT-CONTAINING PROTEIN 2"/>
    <property type="match status" value="1"/>
</dbReference>
<dbReference type="Proteomes" id="UP000623129">
    <property type="component" value="Unassembled WGS sequence"/>
</dbReference>
<dbReference type="InterPro" id="IPR015943">
    <property type="entry name" value="WD40/YVTN_repeat-like_dom_sf"/>
</dbReference>
<evidence type="ECO:0000256" key="1">
    <source>
        <dbReference type="ARBA" id="ARBA00022574"/>
    </source>
</evidence>
<gene>
    <name evidence="3" type="ORF">FCM35_KLT20898</name>
</gene>
<reference evidence="3" key="1">
    <citation type="submission" date="2020-01" db="EMBL/GenBank/DDBJ databases">
        <title>Genome sequence of Kobresia littledalei, the first chromosome-level genome in the family Cyperaceae.</title>
        <authorList>
            <person name="Qu G."/>
        </authorList>
    </citation>
    <scope>NUCLEOTIDE SEQUENCE</scope>
    <source>
        <strain evidence="3">C.B.Clarke</strain>
        <tissue evidence="3">Leaf</tissue>
    </source>
</reference>
<keyword evidence="4" id="KW-1185">Reference proteome</keyword>
<dbReference type="OrthoDB" id="538223at2759"/>
<dbReference type="Gene3D" id="2.130.10.10">
    <property type="entry name" value="YVTN repeat-like/Quinoprotein amine dehydrogenase"/>
    <property type="match status" value="1"/>
</dbReference>
<protein>
    <submittedName>
        <fullName evidence="3">F-box/WD-40 repeat-containing protein</fullName>
    </submittedName>
</protein>
<dbReference type="SUPFAM" id="SSF81383">
    <property type="entry name" value="F-box domain"/>
    <property type="match status" value="1"/>
</dbReference>
<evidence type="ECO:0000313" key="3">
    <source>
        <dbReference type="EMBL" id="KAF3334294.1"/>
    </source>
</evidence>
<proteinExistence type="predicted"/>
<keyword evidence="1" id="KW-0853">WD repeat</keyword>
<dbReference type="PANTHER" id="PTHR44436">
    <property type="entry name" value="F-BOX/WD REPEAT-CONTAINING PROTEIN 2"/>
    <property type="match status" value="1"/>
</dbReference>
<organism evidence="3 4">
    <name type="scientific">Carex littledalei</name>
    <dbReference type="NCBI Taxonomy" id="544730"/>
    <lineage>
        <taxon>Eukaryota</taxon>
        <taxon>Viridiplantae</taxon>
        <taxon>Streptophyta</taxon>
        <taxon>Embryophyta</taxon>
        <taxon>Tracheophyta</taxon>
        <taxon>Spermatophyta</taxon>
        <taxon>Magnoliopsida</taxon>
        <taxon>Liliopsida</taxon>
        <taxon>Poales</taxon>
        <taxon>Cyperaceae</taxon>
        <taxon>Cyperoideae</taxon>
        <taxon>Cariceae</taxon>
        <taxon>Carex</taxon>
        <taxon>Carex subgen. Euthyceras</taxon>
    </lineage>
</organism>
<evidence type="ECO:0000313" key="4">
    <source>
        <dbReference type="Proteomes" id="UP000623129"/>
    </source>
</evidence>
<sequence length="429" mass="47798">MERGSTSRSGGKRVATGREAPIHSVGSDVLCSVFSRLNHFDLVRCSAVCLNKVVYTSSLMRDMYYKMNPPVRGTKSAISSPKLMKRYLEDLAIEEYKSALSSGSAEVLQWQAHPIRAALCRMKRGFILTGVGDKVIRLWSAHTCKYMDEFHVPTGSSLVDYDFDENKIVGLTDSQVCIWRRHGQRGIFQSREGLFTRGLCMSYVDPEVVIGCDDGRARVFDMYSRNCTRIIRLQSGPLSCLTITPDQLIAGGSTFGSVAIADLTSGERLALLRSSFSPTGMKCLSFNARSHLLFAGSTSGYAHCWDLRTLKPLWEKRVSPNVIYSTHHMLNDTSILAVGGVDGVLRILNQSTGEILKSYFVDRRGAWTVCSKSQNQNIEKKQAVSLAEDLRVDTIPRNSRPPITCLAVGMKKIVTTHGENFVRLWRFSQ</sequence>
<dbReference type="SMART" id="SM00320">
    <property type="entry name" value="WD40"/>
    <property type="match status" value="6"/>
</dbReference>
<name>A0A833RF86_9POAL</name>
<accession>A0A833RF86</accession>
<dbReference type="InterPro" id="IPR001680">
    <property type="entry name" value="WD40_rpt"/>
</dbReference>
<dbReference type="AlphaFoldDB" id="A0A833RF86"/>
<dbReference type="InterPro" id="IPR042627">
    <property type="entry name" value="FBXW2"/>
</dbReference>
<keyword evidence="2" id="KW-0677">Repeat</keyword>
<dbReference type="EMBL" id="SWLB01000009">
    <property type="protein sequence ID" value="KAF3334294.1"/>
    <property type="molecule type" value="Genomic_DNA"/>
</dbReference>
<comment type="caution">
    <text evidence="3">The sequence shown here is derived from an EMBL/GenBank/DDBJ whole genome shotgun (WGS) entry which is preliminary data.</text>
</comment>
<dbReference type="InterPro" id="IPR036322">
    <property type="entry name" value="WD40_repeat_dom_sf"/>
</dbReference>
<dbReference type="SUPFAM" id="SSF50978">
    <property type="entry name" value="WD40 repeat-like"/>
    <property type="match status" value="1"/>
</dbReference>
<evidence type="ECO:0000256" key="2">
    <source>
        <dbReference type="ARBA" id="ARBA00022737"/>
    </source>
</evidence>
<dbReference type="InterPro" id="IPR036047">
    <property type="entry name" value="F-box-like_dom_sf"/>
</dbReference>